<protein>
    <submittedName>
        <fullName evidence="3">Uncharacterized protein</fullName>
    </submittedName>
</protein>
<proteinExistence type="predicted"/>
<name>A0AAD6VBE8_9AGAR</name>
<dbReference type="EMBL" id="JARJCW010000034">
    <property type="protein sequence ID" value="KAJ7208214.1"/>
    <property type="molecule type" value="Genomic_DNA"/>
</dbReference>
<reference evidence="3" key="1">
    <citation type="submission" date="2023-03" db="EMBL/GenBank/DDBJ databases">
        <title>Massive genome expansion in bonnet fungi (Mycena s.s.) driven by repeated elements and novel gene families across ecological guilds.</title>
        <authorList>
            <consortium name="Lawrence Berkeley National Laboratory"/>
            <person name="Harder C.B."/>
            <person name="Miyauchi S."/>
            <person name="Viragh M."/>
            <person name="Kuo A."/>
            <person name="Thoen E."/>
            <person name="Andreopoulos B."/>
            <person name="Lu D."/>
            <person name="Skrede I."/>
            <person name="Drula E."/>
            <person name="Henrissat B."/>
            <person name="Morin E."/>
            <person name="Kohler A."/>
            <person name="Barry K."/>
            <person name="LaButti K."/>
            <person name="Morin E."/>
            <person name="Salamov A."/>
            <person name="Lipzen A."/>
            <person name="Mereny Z."/>
            <person name="Hegedus B."/>
            <person name="Baldrian P."/>
            <person name="Stursova M."/>
            <person name="Weitz H."/>
            <person name="Taylor A."/>
            <person name="Grigoriev I.V."/>
            <person name="Nagy L.G."/>
            <person name="Martin F."/>
            <person name="Kauserud H."/>
        </authorList>
    </citation>
    <scope>NUCLEOTIDE SEQUENCE</scope>
    <source>
        <strain evidence="3">9144</strain>
    </source>
</reference>
<organism evidence="3 4">
    <name type="scientific">Mycena pura</name>
    <dbReference type="NCBI Taxonomy" id="153505"/>
    <lineage>
        <taxon>Eukaryota</taxon>
        <taxon>Fungi</taxon>
        <taxon>Dikarya</taxon>
        <taxon>Basidiomycota</taxon>
        <taxon>Agaricomycotina</taxon>
        <taxon>Agaricomycetes</taxon>
        <taxon>Agaricomycetidae</taxon>
        <taxon>Agaricales</taxon>
        <taxon>Marasmiineae</taxon>
        <taxon>Mycenaceae</taxon>
        <taxon>Mycena</taxon>
    </lineage>
</organism>
<feature type="compositionally biased region" description="Polar residues" evidence="1">
    <location>
        <begin position="151"/>
        <end position="164"/>
    </location>
</feature>
<feature type="transmembrane region" description="Helical" evidence="2">
    <location>
        <begin position="85"/>
        <end position="106"/>
    </location>
</feature>
<gene>
    <name evidence="3" type="ORF">GGX14DRAFT_112754</name>
</gene>
<feature type="transmembrane region" description="Helical" evidence="2">
    <location>
        <begin position="56"/>
        <end position="73"/>
    </location>
</feature>
<comment type="caution">
    <text evidence="3">The sequence shown here is derived from an EMBL/GenBank/DDBJ whole genome shotgun (WGS) entry which is preliminary data.</text>
</comment>
<keyword evidence="2" id="KW-1133">Transmembrane helix</keyword>
<feature type="non-terminal residue" evidence="3">
    <location>
        <position position="164"/>
    </location>
</feature>
<sequence>MASRSPNCTNTDISGIGVRSATYAQNLLSFVPAAVALLNDGKISNSEREFIKDQSTNILLTAFGLLLSAIIQAKTDQGLDNYHLALVLNLSWLNNTNTFIYLVLFLHRKIWSLSPRDWSRGVFIRGLFCLSLKGTTANKSTPGDVEMADISPQQKPGTIDQSAQ</sequence>
<evidence type="ECO:0000313" key="4">
    <source>
        <dbReference type="Proteomes" id="UP001219525"/>
    </source>
</evidence>
<dbReference type="Proteomes" id="UP001219525">
    <property type="component" value="Unassembled WGS sequence"/>
</dbReference>
<evidence type="ECO:0000256" key="1">
    <source>
        <dbReference type="SAM" id="MobiDB-lite"/>
    </source>
</evidence>
<accession>A0AAD6VBE8</accession>
<evidence type="ECO:0000256" key="2">
    <source>
        <dbReference type="SAM" id="Phobius"/>
    </source>
</evidence>
<keyword evidence="2" id="KW-0812">Transmembrane</keyword>
<keyword evidence="4" id="KW-1185">Reference proteome</keyword>
<evidence type="ECO:0000313" key="3">
    <source>
        <dbReference type="EMBL" id="KAJ7208214.1"/>
    </source>
</evidence>
<keyword evidence="2" id="KW-0472">Membrane</keyword>
<dbReference type="AlphaFoldDB" id="A0AAD6VBE8"/>
<feature type="region of interest" description="Disordered" evidence="1">
    <location>
        <begin position="141"/>
        <end position="164"/>
    </location>
</feature>